<evidence type="ECO:0000313" key="1">
    <source>
        <dbReference type="EMBL" id="KAG2619552.1"/>
    </source>
</evidence>
<dbReference type="EMBL" id="CM029042">
    <property type="protein sequence ID" value="KAG2619552.1"/>
    <property type="molecule type" value="Genomic_DNA"/>
</dbReference>
<comment type="caution">
    <text evidence="1">The sequence shown here is derived from an EMBL/GenBank/DDBJ whole genome shotgun (WGS) entry which is preliminary data.</text>
</comment>
<organism evidence="1 2">
    <name type="scientific">Panicum virgatum</name>
    <name type="common">Blackwell switchgrass</name>
    <dbReference type="NCBI Taxonomy" id="38727"/>
    <lineage>
        <taxon>Eukaryota</taxon>
        <taxon>Viridiplantae</taxon>
        <taxon>Streptophyta</taxon>
        <taxon>Embryophyta</taxon>
        <taxon>Tracheophyta</taxon>
        <taxon>Spermatophyta</taxon>
        <taxon>Magnoliopsida</taxon>
        <taxon>Liliopsida</taxon>
        <taxon>Poales</taxon>
        <taxon>Poaceae</taxon>
        <taxon>PACMAD clade</taxon>
        <taxon>Panicoideae</taxon>
        <taxon>Panicodae</taxon>
        <taxon>Paniceae</taxon>
        <taxon>Panicinae</taxon>
        <taxon>Panicum</taxon>
        <taxon>Panicum sect. Hiantes</taxon>
    </lineage>
</organism>
<name>A0A8T0U4K3_PANVG</name>
<keyword evidence="2" id="KW-1185">Reference proteome</keyword>
<proteinExistence type="predicted"/>
<gene>
    <name evidence="1" type="ORF">PVAP13_3NG110601</name>
</gene>
<accession>A0A8T0U4K3</accession>
<evidence type="ECO:0000313" key="2">
    <source>
        <dbReference type="Proteomes" id="UP000823388"/>
    </source>
</evidence>
<sequence>MDYNYYVLGQVLKLVARTEVIRLCIFKFRLTHESCSKFIWNNVKCHSVKDMLLRLYSLEA</sequence>
<dbReference type="Proteomes" id="UP000823388">
    <property type="component" value="Chromosome 3N"/>
</dbReference>
<protein>
    <submittedName>
        <fullName evidence="1">Uncharacterized protein</fullName>
    </submittedName>
</protein>
<dbReference type="AlphaFoldDB" id="A0A8T0U4K3"/>
<reference evidence="1" key="1">
    <citation type="submission" date="2020-05" db="EMBL/GenBank/DDBJ databases">
        <title>WGS assembly of Panicum virgatum.</title>
        <authorList>
            <person name="Lovell J.T."/>
            <person name="Jenkins J."/>
            <person name="Shu S."/>
            <person name="Juenger T.E."/>
            <person name="Schmutz J."/>
        </authorList>
    </citation>
    <scope>NUCLEOTIDE SEQUENCE</scope>
    <source>
        <strain evidence="1">AP13</strain>
    </source>
</reference>